<reference evidence="1 2" key="1">
    <citation type="journal article" date="2014" name="Genome Biol. Evol.">
        <title>The genome of the myxosporean Thelohanellus kitauei shows adaptations to nutrient acquisition within its fish host.</title>
        <authorList>
            <person name="Yang Y."/>
            <person name="Xiong J."/>
            <person name="Zhou Z."/>
            <person name="Huo F."/>
            <person name="Miao W."/>
            <person name="Ran C."/>
            <person name="Liu Y."/>
            <person name="Zhang J."/>
            <person name="Feng J."/>
            <person name="Wang M."/>
            <person name="Wang M."/>
            <person name="Wang L."/>
            <person name="Yao B."/>
        </authorList>
    </citation>
    <scope>NUCLEOTIDE SEQUENCE [LARGE SCALE GENOMIC DNA]</scope>
    <source>
        <strain evidence="1">Wuqing</strain>
    </source>
</reference>
<organism evidence="1 2">
    <name type="scientific">Thelohanellus kitauei</name>
    <name type="common">Myxosporean</name>
    <dbReference type="NCBI Taxonomy" id="669202"/>
    <lineage>
        <taxon>Eukaryota</taxon>
        <taxon>Metazoa</taxon>
        <taxon>Cnidaria</taxon>
        <taxon>Myxozoa</taxon>
        <taxon>Myxosporea</taxon>
        <taxon>Bivalvulida</taxon>
        <taxon>Platysporina</taxon>
        <taxon>Myxobolidae</taxon>
        <taxon>Thelohanellus</taxon>
    </lineage>
</organism>
<accession>A0A0C2N3A9</accession>
<dbReference type="Proteomes" id="UP000031668">
    <property type="component" value="Unassembled WGS sequence"/>
</dbReference>
<comment type="caution">
    <text evidence="1">The sequence shown here is derived from an EMBL/GenBank/DDBJ whole genome shotgun (WGS) entry which is preliminary data.</text>
</comment>
<keyword evidence="2" id="KW-1185">Reference proteome</keyword>
<sequence length="317" mass="37499">MEVNRGSGRLEITKNKKLRLYIIYLSLLCYPVMDQRKTTWFCSVLTELNISFGKYLEKHSLKDHTIEDQFLIIRHYIKSLITFDIQHSWGEDEILTDFFERLAKNPSHKIHSSYLASLFLFEISDVSMYGELYLPTLLSKVQTFLHNLILALSDQAHIYQIQSQPKIFLYEDEEIDMCSIIDIHLARDFFSMREEQIRTTYKSKSSVISKSAQYKMFYQIMKKTAKYFDTSTFLDVQTSHFLLRLCDDYPDNLSPILLHQDTSDSTSFTKLISNISKYENIKEKHTIQTLLGFFNLIYEQKYIFTEINGLLPFMIYD</sequence>
<evidence type="ECO:0000313" key="2">
    <source>
        <dbReference type="Proteomes" id="UP000031668"/>
    </source>
</evidence>
<name>A0A0C2N3A9_THEKT</name>
<evidence type="ECO:0000313" key="1">
    <source>
        <dbReference type="EMBL" id="KII68397.1"/>
    </source>
</evidence>
<dbReference type="EMBL" id="JWZT01002864">
    <property type="protein sequence ID" value="KII68397.1"/>
    <property type="molecule type" value="Genomic_DNA"/>
</dbReference>
<gene>
    <name evidence="1" type="ORF">RF11_04560</name>
</gene>
<dbReference type="AlphaFoldDB" id="A0A0C2N3A9"/>
<proteinExistence type="predicted"/>
<protein>
    <submittedName>
        <fullName evidence="1">Uncharacterized protein</fullName>
    </submittedName>
</protein>